<keyword evidence="2" id="KW-0378">Hydrolase</keyword>
<dbReference type="PANTHER" id="PTHR11802">
    <property type="entry name" value="SERINE PROTEASE FAMILY S10 SERINE CARBOXYPEPTIDASE"/>
    <property type="match status" value="1"/>
</dbReference>
<dbReference type="PRINTS" id="PR00724">
    <property type="entry name" value="CRBOXYPTASEC"/>
</dbReference>
<dbReference type="FunFam" id="3.40.50.12670:FF:000002">
    <property type="entry name" value="Carboxypeptidase"/>
    <property type="match status" value="1"/>
</dbReference>
<dbReference type="InterPro" id="IPR029058">
    <property type="entry name" value="AB_hydrolase_fold"/>
</dbReference>
<dbReference type="SUPFAM" id="SSF53474">
    <property type="entry name" value="alpha/beta-Hydrolases"/>
    <property type="match status" value="1"/>
</dbReference>
<dbReference type="OMA" id="GRFLHYW"/>
<dbReference type="AlphaFoldDB" id="A0A067CMK8"/>
<protein>
    <recommendedName>
        <fullName evidence="2">Carboxypeptidase</fullName>
        <ecNumber evidence="2">3.4.16.-</ecNumber>
    </recommendedName>
</protein>
<keyword evidence="3" id="KW-1133">Transmembrane helix</keyword>
<keyword evidence="2" id="KW-0121">Carboxypeptidase</keyword>
<evidence type="ECO:0000256" key="2">
    <source>
        <dbReference type="RuleBase" id="RU361156"/>
    </source>
</evidence>
<dbReference type="GeneID" id="24126826"/>
<gene>
    <name evidence="4" type="ORF">SPRG_04378</name>
</gene>
<feature type="transmembrane region" description="Helical" evidence="3">
    <location>
        <begin position="476"/>
        <end position="495"/>
    </location>
</feature>
<dbReference type="GO" id="GO:0006508">
    <property type="term" value="P:proteolysis"/>
    <property type="evidence" value="ECO:0007669"/>
    <property type="project" value="UniProtKB-KW"/>
</dbReference>
<feature type="signal peptide" evidence="2">
    <location>
        <begin position="1"/>
        <end position="18"/>
    </location>
</feature>
<evidence type="ECO:0000256" key="3">
    <source>
        <dbReference type="SAM" id="Phobius"/>
    </source>
</evidence>
<dbReference type="OrthoDB" id="71939at2759"/>
<keyword evidence="2" id="KW-0732">Signal</keyword>
<dbReference type="Gene3D" id="3.40.50.1820">
    <property type="entry name" value="alpha/beta hydrolase"/>
    <property type="match status" value="1"/>
</dbReference>
<evidence type="ECO:0000313" key="5">
    <source>
        <dbReference type="Proteomes" id="UP000030745"/>
    </source>
</evidence>
<evidence type="ECO:0000313" key="4">
    <source>
        <dbReference type="EMBL" id="KDO30475.1"/>
    </source>
</evidence>
<dbReference type="GO" id="GO:0004185">
    <property type="term" value="F:serine-type carboxypeptidase activity"/>
    <property type="evidence" value="ECO:0007669"/>
    <property type="project" value="UniProtKB-UniRule"/>
</dbReference>
<keyword evidence="3" id="KW-0472">Membrane</keyword>
<dbReference type="KEGG" id="spar:SPRG_04378"/>
<dbReference type="Proteomes" id="UP000030745">
    <property type="component" value="Unassembled WGS sequence"/>
</dbReference>
<dbReference type="EC" id="3.4.16.-" evidence="2"/>
<dbReference type="InterPro" id="IPR001563">
    <property type="entry name" value="Peptidase_S10"/>
</dbReference>
<dbReference type="EMBL" id="KK583201">
    <property type="protein sequence ID" value="KDO30475.1"/>
    <property type="molecule type" value="Genomic_DNA"/>
</dbReference>
<keyword evidence="5" id="KW-1185">Reference proteome</keyword>
<dbReference type="RefSeq" id="XP_012198697.1">
    <property type="nucleotide sequence ID" value="XM_012343307.1"/>
</dbReference>
<proteinExistence type="inferred from homology"/>
<name>A0A067CMK8_SAPPC</name>
<organism evidence="4 5">
    <name type="scientific">Saprolegnia parasitica (strain CBS 223.65)</name>
    <dbReference type="NCBI Taxonomy" id="695850"/>
    <lineage>
        <taxon>Eukaryota</taxon>
        <taxon>Sar</taxon>
        <taxon>Stramenopiles</taxon>
        <taxon>Oomycota</taxon>
        <taxon>Saprolegniomycetes</taxon>
        <taxon>Saprolegniales</taxon>
        <taxon>Saprolegniaceae</taxon>
        <taxon>Saprolegnia</taxon>
    </lineage>
</organism>
<keyword evidence="2" id="KW-0645">Protease</keyword>
<dbReference type="PANTHER" id="PTHR11802:SF201">
    <property type="entry name" value="CARBOXYPEPTIDASE"/>
    <property type="match status" value="1"/>
</dbReference>
<comment type="similarity">
    <text evidence="1 2">Belongs to the peptidase S10 family.</text>
</comment>
<feature type="chain" id="PRO_5001637926" description="Carboxypeptidase" evidence="2">
    <location>
        <begin position="19"/>
        <end position="524"/>
    </location>
</feature>
<dbReference type="VEuPathDB" id="FungiDB:SPRG_04378"/>
<dbReference type="Pfam" id="PF00450">
    <property type="entry name" value="Peptidase_S10"/>
    <property type="match status" value="1"/>
</dbReference>
<keyword evidence="3" id="KW-0812">Transmembrane</keyword>
<dbReference type="InterPro" id="IPR018202">
    <property type="entry name" value="Ser_caboxypep_ser_AS"/>
</dbReference>
<evidence type="ECO:0000256" key="1">
    <source>
        <dbReference type="ARBA" id="ARBA00009431"/>
    </source>
</evidence>
<reference evidence="4 5" key="1">
    <citation type="journal article" date="2013" name="PLoS Genet.">
        <title>Distinctive expansion of potential virulence genes in the genome of the oomycete fish pathogen Saprolegnia parasitica.</title>
        <authorList>
            <person name="Jiang R.H."/>
            <person name="de Bruijn I."/>
            <person name="Haas B.J."/>
            <person name="Belmonte R."/>
            <person name="Lobach L."/>
            <person name="Christie J."/>
            <person name="van den Ackerveken G."/>
            <person name="Bottin A."/>
            <person name="Bulone V."/>
            <person name="Diaz-Moreno S.M."/>
            <person name="Dumas B."/>
            <person name="Fan L."/>
            <person name="Gaulin E."/>
            <person name="Govers F."/>
            <person name="Grenville-Briggs L.J."/>
            <person name="Horner N.R."/>
            <person name="Levin J.Z."/>
            <person name="Mammella M."/>
            <person name="Meijer H.J."/>
            <person name="Morris P."/>
            <person name="Nusbaum C."/>
            <person name="Oome S."/>
            <person name="Phillips A.J."/>
            <person name="van Rooyen D."/>
            <person name="Rzeszutek E."/>
            <person name="Saraiva M."/>
            <person name="Secombes C.J."/>
            <person name="Seidl M.F."/>
            <person name="Snel B."/>
            <person name="Stassen J.H."/>
            <person name="Sykes S."/>
            <person name="Tripathy S."/>
            <person name="van den Berg H."/>
            <person name="Vega-Arreguin J.C."/>
            <person name="Wawra S."/>
            <person name="Young S.K."/>
            <person name="Zeng Q."/>
            <person name="Dieguez-Uribeondo J."/>
            <person name="Russ C."/>
            <person name="Tyler B.M."/>
            <person name="van West P."/>
        </authorList>
    </citation>
    <scope>NUCLEOTIDE SEQUENCE [LARGE SCALE GENOMIC DNA]</scope>
    <source>
        <strain evidence="4 5">CBS 223.65</strain>
    </source>
</reference>
<dbReference type="PROSITE" id="PS00131">
    <property type="entry name" value="CARBOXYPEPT_SER_SER"/>
    <property type="match status" value="1"/>
</dbReference>
<accession>A0A067CMK8</accession>
<sequence>MHIVSALVAAAAFVAVDAVVPEHKIASLPGYADDISFDQYAGHLSLPSNGQKMFYWLVESEESPSTAPLVLWLNGGPGCSSLGGFFTELGPFVVNSDLSVQRNPYAWNRKANMVFLESPAGVGFSTPLLNASNYTDDFTTARTYEFLEQFFAAYPSYHGRDFYITGESYAGVYIPFLVHELVKAPLPYITLQGFALGNPFTDEVIDSNAQMDYDYTHGLISIESYSTLQNACKHTVLAQCLYYDKCDDACGRAIDVANAEANTSFLDPYYLNGDKCLLRNDQLSALQYRYVRPMHRGVIGPCQASFAAAYLSQASVQTAIHASSANVSAWTQCNNRVSSAYTRTFSALPKYPTILRAGLKALIYSGDADSVVNFIGTQRWLTNGGLNLSVEAKWKAWFGPDKQLAGYTEGYTNMTFTTIKGAGHMVPAVRPLHGLYLFECFLYGDDVCKTFTYPTDELEYLTGAVSDFFDQASGSLWLLLGAAGIVALAVGAVAWHRRTLRKKSAYVELKATGQPTQYGSDAAP</sequence>